<reference evidence="1 2" key="1">
    <citation type="submission" date="2016-10" db="EMBL/GenBank/DDBJ databases">
        <authorList>
            <person name="Varghese N."/>
            <person name="Submissions S."/>
        </authorList>
    </citation>
    <scope>NUCLEOTIDE SEQUENCE [LARGE SCALE GENOMIC DNA]</scope>
    <source>
        <strain evidence="1 2">Nl1</strain>
    </source>
</reference>
<evidence type="ECO:0000313" key="1">
    <source>
        <dbReference type="EMBL" id="SDQ88529.1"/>
    </source>
</evidence>
<dbReference type="Proteomes" id="UP000183471">
    <property type="component" value="Unassembled WGS sequence"/>
</dbReference>
<evidence type="ECO:0000313" key="2">
    <source>
        <dbReference type="Proteomes" id="UP000183471"/>
    </source>
</evidence>
<organism evidence="1 2">
    <name type="scientific">Nitrosospira multiformis</name>
    <dbReference type="NCBI Taxonomy" id="1231"/>
    <lineage>
        <taxon>Bacteria</taxon>
        <taxon>Pseudomonadati</taxon>
        <taxon>Pseudomonadota</taxon>
        <taxon>Betaproteobacteria</taxon>
        <taxon>Nitrosomonadales</taxon>
        <taxon>Nitrosomonadaceae</taxon>
        <taxon>Nitrosospira</taxon>
    </lineage>
</organism>
<gene>
    <name evidence="1" type="ORF">SAMN05216402_2681</name>
</gene>
<protein>
    <submittedName>
        <fullName evidence="1">Uncharacterized protein</fullName>
    </submittedName>
</protein>
<accession>A0ABY0TJ27</accession>
<sequence>MENLFPQPHRKSTWNYFCVDIGSFLIRIYDKKVIKSHIKKPDKLSGCMHIICKFSINISVTVILCAGRHKSRLAHPDLFNMGKISSATFVLVNRNEYSGMLVFVCYRTDGIQQIAHSVLA</sequence>
<proteinExistence type="predicted"/>
<dbReference type="EMBL" id="FNKY01000001">
    <property type="protein sequence ID" value="SDQ88529.1"/>
    <property type="molecule type" value="Genomic_DNA"/>
</dbReference>
<comment type="caution">
    <text evidence="1">The sequence shown here is derived from an EMBL/GenBank/DDBJ whole genome shotgun (WGS) entry which is preliminary data.</text>
</comment>
<dbReference type="RefSeq" id="WP_107797697.1">
    <property type="nucleotide sequence ID" value="NZ_FNKY01000001.1"/>
</dbReference>
<name>A0ABY0TJ27_9PROT</name>
<keyword evidence="2" id="KW-1185">Reference proteome</keyword>